<dbReference type="EMBL" id="NMUH01010404">
    <property type="protein sequence ID" value="MQM20947.1"/>
    <property type="molecule type" value="Genomic_DNA"/>
</dbReference>
<sequence length="521" mass="58133">MDAAAGALGMAVGTLLLALLTSAIYVLWVSPACNLRRLQVAGLRGPRPCFPLGNIEEMGKKKKNGSSHQGSLEISHDIHSTVFPYFARWRESYGKVFVYWLGTEPFLYVAEPEFLKQATSGVLGKSWGKPDVFKHDRKPMFGEGLVMSEGDNWAQHRHIISPAFSATNLNAMLNSMVESTSSMIEEWGRLLASGHHEIDVEDHIVRNASEIIGKTSFGISHEMGKEVFHKLRDLQVLLFKSKRLVGVPFNKLLHLRQTRAASALGKEIDELLLSTIESRKAAVVSREAETSGPQEDLLGLLLEGNQRNDGGKNKKLTERELVDECKTFFFGGHETTALALTWTLLLLATNPEWQTILRQEVEEVFGGGPVDSALLTKLTKMQWVLNEALRLYAPAPNVQRQAREDIRVGEVVIPKGTNMWVDVVGLHHDPALWGDDVNEFKPERFKDSPYGGCKHRMGFLPFGFGGRICVGRNLTMFEYKIVLSQILRRFSLSVSPQYVHAPTHMLSLRPAHGVHLVLTPV</sequence>
<dbReference type="GO" id="GO:0004497">
    <property type="term" value="F:monooxygenase activity"/>
    <property type="evidence" value="ECO:0007669"/>
    <property type="project" value="UniProtKB-KW"/>
</dbReference>
<keyword evidence="7 12" id="KW-0560">Oxidoreductase</keyword>
<evidence type="ECO:0000256" key="11">
    <source>
        <dbReference type="PIRSR" id="PIRSR602401-1"/>
    </source>
</evidence>
<evidence type="ECO:0000256" key="10">
    <source>
        <dbReference type="ARBA" id="ARBA00023136"/>
    </source>
</evidence>
<proteinExistence type="inferred from homology"/>
<evidence type="ECO:0000256" key="4">
    <source>
        <dbReference type="ARBA" id="ARBA00022692"/>
    </source>
</evidence>
<keyword evidence="3 11" id="KW-0349">Heme</keyword>
<dbReference type="PRINTS" id="PR00385">
    <property type="entry name" value="P450"/>
</dbReference>
<feature type="transmembrane region" description="Helical" evidence="13">
    <location>
        <begin position="7"/>
        <end position="28"/>
    </location>
</feature>
<organism evidence="14 15">
    <name type="scientific">Colocasia esculenta</name>
    <name type="common">Wild taro</name>
    <name type="synonym">Arum esculentum</name>
    <dbReference type="NCBI Taxonomy" id="4460"/>
    <lineage>
        <taxon>Eukaryota</taxon>
        <taxon>Viridiplantae</taxon>
        <taxon>Streptophyta</taxon>
        <taxon>Embryophyta</taxon>
        <taxon>Tracheophyta</taxon>
        <taxon>Spermatophyta</taxon>
        <taxon>Magnoliopsida</taxon>
        <taxon>Liliopsida</taxon>
        <taxon>Araceae</taxon>
        <taxon>Aroideae</taxon>
        <taxon>Colocasieae</taxon>
        <taxon>Colocasia</taxon>
    </lineage>
</organism>
<dbReference type="InterPro" id="IPR017972">
    <property type="entry name" value="Cyt_P450_CS"/>
</dbReference>
<dbReference type="PANTHER" id="PTHR24282:SF15">
    <property type="entry name" value="CYTOCHROME P450, FAMILY 715, SUBFAMILY A, POLYPEPTIDE 1"/>
    <property type="match status" value="1"/>
</dbReference>
<dbReference type="Gene3D" id="1.10.630.10">
    <property type="entry name" value="Cytochrome P450"/>
    <property type="match status" value="1"/>
</dbReference>
<comment type="similarity">
    <text evidence="2 12">Belongs to the cytochrome P450 family.</text>
</comment>
<evidence type="ECO:0000256" key="13">
    <source>
        <dbReference type="SAM" id="Phobius"/>
    </source>
</evidence>
<dbReference type="GO" id="GO:0016705">
    <property type="term" value="F:oxidoreductase activity, acting on paired donors, with incorporation or reduction of molecular oxygen"/>
    <property type="evidence" value="ECO:0007669"/>
    <property type="project" value="InterPro"/>
</dbReference>
<dbReference type="PROSITE" id="PS00086">
    <property type="entry name" value="CYTOCHROME_P450"/>
    <property type="match status" value="1"/>
</dbReference>
<reference evidence="14" key="1">
    <citation type="submission" date="2017-07" db="EMBL/GenBank/DDBJ databases">
        <title>Taro Niue Genome Assembly and Annotation.</title>
        <authorList>
            <person name="Atibalentja N."/>
            <person name="Keating K."/>
            <person name="Fields C.J."/>
        </authorList>
    </citation>
    <scope>NUCLEOTIDE SEQUENCE</scope>
    <source>
        <strain evidence="14">Niue_2</strain>
        <tissue evidence="14">Leaf</tissue>
    </source>
</reference>
<dbReference type="SMR" id="A0A843XPT3"/>
<dbReference type="GO" id="GO:0020037">
    <property type="term" value="F:heme binding"/>
    <property type="evidence" value="ECO:0007669"/>
    <property type="project" value="InterPro"/>
</dbReference>
<dbReference type="GO" id="GO:0016020">
    <property type="term" value="C:membrane"/>
    <property type="evidence" value="ECO:0007669"/>
    <property type="project" value="UniProtKB-SubCell"/>
</dbReference>
<evidence type="ECO:0000256" key="8">
    <source>
        <dbReference type="ARBA" id="ARBA00023004"/>
    </source>
</evidence>
<comment type="cofactor">
    <cofactor evidence="11">
        <name>heme</name>
        <dbReference type="ChEBI" id="CHEBI:30413"/>
    </cofactor>
</comment>
<keyword evidence="10 13" id="KW-0472">Membrane</keyword>
<keyword evidence="5 11" id="KW-0479">Metal-binding</keyword>
<dbReference type="InterPro" id="IPR002401">
    <property type="entry name" value="Cyt_P450_E_grp-I"/>
</dbReference>
<evidence type="ECO:0000256" key="2">
    <source>
        <dbReference type="ARBA" id="ARBA00010617"/>
    </source>
</evidence>
<dbReference type="InterPro" id="IPR050665">
    <property type="entry name" value="Cytochrome_P450_Monooxygen"/>
</dbReference>
<evidence type="ECO:0000313" key="14">
    <source>
        <dbReference type="EMBL" id="MQM20947.1"/>
    </source>
</evidence>
<dbReference type="OrthoDB" id="1470350at2759"/>
<keyword evidence="8 11" id="KW-0408">Iron</keyword>
<dbReference type="Pfam" id="PF00067">
    <property type="entry name" value="p450"/>
    <property type="match status" value="1"/>
</dbReference>
<accession>A0A843XPT3</accession>
<dbReference type="Proteomes" id="UP000652761">
    <property type="component" value="Unassembled WGS sequence"/>
</dbReference>
<evidence type="ECO:0000256" key="9">
    <source>
        <dbReference type="ARBA" id="ARBA00023033"/>
    </source>
</evidence>
<dbReference type="GO" id="GO:0006629">
    <property type="term" value="P:lipid metabolic process"/>
    <property type="evidence" value="ECO:0007669"/>
    <property type="project" value="UniProtKB-ARBA"/>
</dbReference>
<evidence type="ECO:0000256" key="12">
    <source>
        <dbReference type="RuleBase" id="RU000461"/>
    </source>
</evidence>
<name>A0A843XPT3_COLES</name>
<comment type="subcellular location">
    <subcellularLocation>
        <location evidence="1">Membrane</location>
    </subcellularLocation>
</comment>
<keyword evidence="4 13" id="KW-0812">Transmembrane</keyword>
<keyword evidence="6 13" id="KW-1133">Transmembrane helix</keyword>
<evidence type="ECO:0000256" key="6">
    <source>
        <dbReference type="ARBA" id="ARBA00022989"/>
    </source>
</evidence>
<protein>
    <submittedName>
        <fullName evidence="14">Uncharacterized protein</fullName>
    </submittedName>
</protein>
<dbReference type="PRINTS" id="PR00463">
    <property type="entry name" value="EP450I"/>
</dbReference>
<evidence type="ECO:0000256" key="3">
    <source>
        <dbReference type="ARBA" id="ARBA00022617"/>
    </source>
</evidence>
<dbReference type="InterPro" id="IPR036396">
    <property type="entry name" value="Cyt_P450_sf"/>
</dbReference>
<comment type="caution">
    <text evidence="14">The sequence shown here is derived from an EMBL/GenBank/DDBJ whole genome shotgun (WGS) entry which is preliminary data.</text>
</comment>
<keyword evidence="9 12" id="KW-0503">Monooxygenase</keyword>
<dbReference type="PANTHER" id="PTHR24282">
    <property type="entry name" value="CYTOCHROME P450 FAMILY MEMBER"/>
    <property type="match status" value="1"/>
</dbReference>
<evidence type="ECO:0000256" key="1">
    <source>
        <dbReference type="ARBA" id="ARBA00004370"/>
    </source>
</evidence>
<evidence type="ECO:0000256" key="5">
    <source>
        <dbReference type="ARBA" id="ARBA00022723"/>
    </source>
</evidence>
<dbReference type="InterPro" id="IPR001128">
    <property type="entry name" value="Cyt_P450"/>
</dbReference>
<evidence type="ECO:0000256" key="7">
    <source>
        <dbReference type="ARBA" id="ARBA00023002"/>
    </source>
</evidence>
<feature type="binding site" description="axial binding residue" evidence="11">
    <location>
        <position position="469"/>
    </location>
    <ligand>
        <name>heme</name>
        <dbReference type="ChEBI" id="CHEBI:30413"/>
    </ligand>
    <ligandPart>
        <name>Fe</name>
        <dbReference type="ChEBI" id="CHEBI:18248"/>
    </ligandPart>
</feature>
<keyword evidence="15" id="KW-1185">Reference proteome</keyword>
<evidence type="ECO:0000313" key="15">
    <source>
        <dbReference type="Proteomes" id="UP000652761"/>
    </source>
</evidence>
<gene>
    <name evidence="14" type="ORF">Taro_053977</name>
</gene>
<dbReference type="AlphaFoldDB" id="A0A843XPT3"/>
<dbReference type="SUPFAM" id="SSF48264">
    <property type="entry name" value="Cytochrome P450"/>
    <property type="match status" value="1"/>
</dbReference>
<dbReference type="GO" id="GO:0005506">
    <property type="term" value="F:iron ion binding"/>
    <property type="evidence" value="ECO:0007669"/>
    <property type="project" value="InterPro"/>
</dbReference>